<dbReference type="EMBL" id="PGCI01000064">
    <property type="protein sequence ID" value="PLW43795.1"/>
    <property type="molecule type" value="Genomic_DNA"/>
</dbReference>
<accession>A0A2N5V1C2</accession>
<comment type="caution">
    <text evidence="2">The sequence shown here is derived from an EMBL/GenBank/DDBJ whole genome shotgun (WGS) entry which is preliminary data.</text>
</comment>
<gene>
    <name evidence="2" type="ORF">PCASD_09384</name>
</gene>
<proteinExistence type="predicted"/>
<sequence>MNMAVKSWQQCDWNSPYPERGRGLIAARPKGVRTPPRTPKKRHAGAARLPIQACRPPHALPRMPHAIRTPTNGVRTAGSGCGPAGTPVRPGSRKPLKSRGLRYQTGTLIRVPKGTLIKVPSGTLIRVPNGTLIRVPNRYPYKGTEWYPYKGTERYPYKGTKGLTRADGVRHAGVCTPVWEGVQPPHAFFLGVRGGMRTPFGRAAIKPQRGSMECGST</sequence>
<evidence type="ECO:0000256" key="1">
    <source>
        <dbReference type="SAM" id="MobiDB-lite"/>
    </source>
</evidence>
<dbReference type="Proteomes" id="UP000235392">
    <property type="component" value="Unassembled WGS sequence"/>
</dbReference>
<name>A0A2N5V1C2_9BASI</name>
<reference evidence="2 3" key="1">
    <citation type="submission" date="2017-11" db="EMBL/GenBank/DDBJ databases">
        <title>De novo assembly and phasing of dikaryotic genomes from two isolates of Puccinia coronata f. sp. avenae, the causal agent of oat crown rust.</title>
        <authorList>
            <person name="Miller M.E."/>
            <person name="Zhang Y."/>
            <person name="Omidvar V."/>
            <person name="Sperschneider J."/>
            <person name="Schwessinger B."/>
            <person name="Raley C."/>
            <person name="Palmer J.M."/>
            <person name="Garnica D."/>
            <person name="Upadhyaya N."/>
            <person name="Rathjen J."/>
            <person name="Taylor J.M."/>
            <person name="Park R.F."/>
            <person name="Dodds P.N."/>
            <person name="Hirsch C.D."/>
            <person name="Kianian S.F."/>
            <person name="Figueroa M."/>
        </authorList>
    </citation>
    <scope>NUCLEOTIDE SEQUENCE [LARGE SCALE GENOMIC DNA]</scope>
    <source>
        <strain evidence="2">12SD80</strain>
    </source>
</reference>
<evidence type="ECO:0000313" key="3">
    <source>
        <dbReference type="Proteomes" id="UP000235392"/>
    </source>
</evidence>
<evidence type="ECO:0000313" key="2">
    <source>
        <dbReference type="EMBL" id="PLW43795.1"/>
    </source>
</evidence>
<protein>
    <submittedName>
        <fullName evidence="2">Uncharacterized protein</fullName>
    </submittedName>
</protein>
<feature type="region of interest" description="Disordered" evidence="1">
    <location>
        <begin position="75"/>
        <end position="98"/>
    </location>
</feature>
<dbReference type="AlphaFoldDB" id="A0A2N5V1C2"/>
<organism evidence="2 3">
    <name type="scientific">Puccinia coronata f. sp. avenae</name>
    <dbReference type="NCBI Taxonomy" id="200324"/>
    <lineage>
        <taxon>Eukaryota</taxon>
        <taxon>Fungi</taxon>
        <taxon>Dikarya</taxon>
        <taxon>Basidiomycota</taxon>
        <taxon>Pucciniomycotina</taxon>
        <taxon>Pucciniomycetes</taxon>
        <taxon>Pucciniales</taxon>
        <taxon>Pucciniaceae</taxon>
        <taxon>Puccinia</taxon>
    </lineage>
</organism>